<name>A0ABT7VVB7_9GAMM</name>
<evidence type="ECO:0000313" key="2">
    <source>
        <dbReference type="Proteomes" id="UP001171945"/>
    </source>
</evidence>
<protein>
    <recommendedName>
        <fullName evidence="3">PIN domain-containing protein</fullName>
    </recommendedName>
</protein>
<reference evidence="1" key="1">
    <citation type="submission" date="2023-06" db="EMBL/GenBank/DDBJ databases">
        <title>Uncultivated large filamentous bacteria from sulfidic sediments reveal new species and different genomic features in energy metabolism and defense.</title>
        <authorList>
            <person name="Fonseca A."/>
        </authorList>
    </citation>
    <scope>NUCLEOTIDE SEQUENCE</scope>
    <source>
        <strain evidence="1">HSG4</strain>
    </source>
</reference>
<dbReference type="SUPFAM" id="SSF88723">
    <property type="entry name" value="PIN domain-like"/>
    <property type="match status" value="1"/>
</dbReference>
<evidence type="ECO:0000313" key="1">
    <source>
        <dbReference type="EMBL" id="MDM8563491.1"/>
    </source>
</evidence>
<sequence length="91" mass="10356">MNQVTLLKINKEIIEIAKIYIDHLVMPSDPNGDALHLAIACYHKMDVLLTWNCKHIANANKLDHIRRVNFQIGLPTPALATPLNMLEDEEE</sequence>
<dbReference type="InterPro" id="IPR029060">
    <property type="entry name" value="PIN-like_dom_sf"/>
</dbReference>
<dbReference type="Proteomes" id="UP001171945">
    <property type="component" value="Unassembled WGS sequence"/>
</dbReference>
<accession>A0ABT7VVB7</accession>
<dbReference type="EMBL" id="JAUCGM010000674">
    <property type="protein sequence ID" value="MDM8563491.1"/>
    <property type="molecule type" value="Genomic_DNA"/>
</dbReference>
<organism evidence="1 2">
    <name type="scientific">Candidatus Marithioploca araucensis</name>
    <dbReference type="NCBI Taxonomy" id="70273"/>
    <lineage>
        <taxon>Bacteria</taxon>
        <taxon>Pseudomonadati</taxon>
        <taxon>Pseudomonadota</taxon>
        <taxon>Gammaproteobacteria</taxon>
        <taxon>Thiotrichales</taxon>
        <taxon>Thiotrichaceae</taxon>
        <taxon>Candidatus Marithioploca</taxon>
    </lineage>
</organism>
<evidence type="ECO:0008006" key="3">
    <source>
        <dbReference type="Google" id="ProtNLM"/>
    </source>
</evidence>
<gene>
    <name evidence="1" type="ORF">QUF54_09075</name>
</gene>
<keyword evidence="2" id="KW-1185">Reference proteome</keyword>
<comment type="caution">
    <text evidence="1">The sequence shown here is derived from an EMBL/GenBank/DDBJ whole genome shotgun (WGS) entry which is preliminary data.</text>
</comment>
<proteinExistence type="predicted"/>